<proteinExistence type="predicted"/>
<protein>
    <submittedName>
        <fullName evidence="1">Uncharacterized protein</fullName>
    </submittedName>
</protein>
<comment type="caution">
    <text evidence="1">The sequence shown here is derived from an EMBL/GenBank/DDBJ whole genome shotgun (WGS) entry which is preliminary data.</text>
</comment>
<accession>A0A9W9VCR8</accession>
<reference evidence="1" key="2">
    <citation type="journal article" date="2023" name="IMA Fungus">
        <title>Comparative genomic study of the Penicillium genus elucidates a diverse pangenome and 15 lateral gene transfer events.</title>
        <authorList>
            <person name="Petersen C."/>
            <person name="Sorensen T."/>
            <person name="Nielsen M.R."/>
            <person name="Sondergaard T.E."/>
            <person name="Sorensen J.L."/>
            <person name="Fitzpatrick D.A."/>
            <person name="Frisvad J.C."/>
            <person name="Nielsen K.L."/>
        </authorList>
    </citation>
    <scope>NUCLEOTIDE SEQUENCE</scope>
    <source>
        <strain evidence="1">IBT 3081</strain>
    </source>
</reference>
<dbReference type="RefSeq" id="XP_056580622.1">
    <property type="nucleotide sequence ID" value="XM_056724372.1"/>
</dbReference>
<dbReference type="EMBL" id="JAPZBT010000002">
    <property type="protein sequence ID" value="KAJ5374636.1"/>
    <property type="molecule type" value="Genomic_DNA"/>
</dbReference>
<evidence type="ECO:0000313" key="2">
    <source>
        <dbReference type="Proteomes" id="UP001147752"/>
    </source>
</evidence>
<sequence length="316" mass="35553">MSALSSSVGLPCERLSHAYRGESSTLVGEDDATTKASELPSPVTLILYNLEDVLENEDDFEIWHHKVVRALESYVLQRPIDQRVPQSSKLTSKLLGSGRGCRFESPNTLSPICRTTFVHQVKSRGVRFERAEESMGQAVKLFWDQSFFVPTCKQSYRRTPVLCRSLSCLSYDSLYIFSNPLLGAIDTPPSTHISCRFFTRPVHLIPNLTRGIVFAFQKIRRIGIPELVSIQIGENTFALWPTAIKCALDTRDPGLFECLTGKYARRDSQNTTALEGTRKFRHIFFGLLKTFLVPTHNTGFEKSHKPGPGPRPEDEG</sequence>
<keyword evidence="2" id="KW-1185">Reference proteome</keyword>
<dbReference type="OrthoDB" id="4343111at2759"/>
<dbReference type="AlphaFoldDB" id="A0A9W9VCR8"/>
<dbReference type="Proteomes" id="UP001147752">
    <property type="component" value="Unassembled WGS sequence"/>
</dbReference>
<reference evidence="1" key="1">
    <citation type="submission" date="2022-12" db="EMBL/GenBank/DDBJ databases">
        <authorList>
            <person name="Petersen C."/>
        </authorList>
    </citation>
    <scope>NUCLEOTIDE SEQUENCE</scope>
    <source>
        <strain evidence="1">IBT 3081</strain>
    </source>
</reference>
<gene>
    <name evidence="1" type="ORF">N7517_006642</name>
</gene>
<organism evidence="1 2">
    <name type="scientific">Penicillium concentricum</name>
    <dbReference type="NCBI Taxonomy" id="293559"/>
    <lineage>
        <taxon>Eukaryota</taxon>
        <taxon>Fungi</taxon>
        <taxon>Dikarya</taxon>
        <taxon>Ascomycota</taxon>
        <taxon>Pezizomycotina</taxon>
        <taxon>Eurotiomycetes</taxon>
        <taxon>Eurotiomycetidae</taxon>
        <taxon>Eurotiales</taxon>
        <taxon>Aspergillaceae</taxon>
        <taxon>Penicillium</taxon>
    </lineage>
</organism>
<name>A0A9W9VCR8_9EURO</name>
<evidence type="ECO:0000313" key="1">
    <source>
        <dbReference type="EMBL" id="KAJ5374636.1"/>
    </source>
</evidence>
<dbReference type="GeneID" id="81463555"/>